<evidence type="ECO:0000256" key="5">
    <source>
        <dbReference type="ARBA" id="ARBA00022884"/>
    </source>
</evidence>
<keyword evidence="5 10" id="KW-0694">RNA-binding</keyword>
<reference evidence="14 15" key="1">
    <citation type="submission" date="2015-07" db="EMBL/GenBank/DDBJ databases">
        <title>Whole genome sequence of Ardenticatena maritima DSM 23922.</title>
        <authorList>
            <person name="Hemp J."/>
            <person name="Ward L.M."/>
            <person name="Pace L.A."/>
            <person name="Fischer W.W."/>
        </authorList>
    </citation>
    <scope>NUCLEOTIDE SEQUENCE [LARGE SCALE GENOMIC DNA]</scope>
    <source>
        <strain evidence="14 15">110S</strain>
    </source>
</reference>
<gene>
    <name evidence="10" type="primary">rplV</name>
    <name evidence="14" type="ORF">SE16_00140</name>
</gene>
<evidence type="ECO:0000313" key="15">
    <source>
        <dbReference type="Proteomes" id="UP000050502"/>
    </source>
</evidence>
<dbReference type="NCBIfam" id="TIGR01044">
    <property type="entry name" value="rplV_bact"/>
    <property type="match status" value="1"/>
</dbReference>
<sequence>MAEQTLEARAVARYIQMSPYKVRRVVNVVRGMPVEQAVATLRLMPHRAAKPVRKVIESAAANAEENLGLSRSDLYIAEIRVDEGPTRKWRRFAARGRFKPILKRSSHISVVLREMGS</sequence>
<dbReference type="GO" id="GO:0006412">
    <property type="term" value="P:translation"/>
    <property type="evidence" value="ECO:0007669"/>
    <property type="project" value="UniProtKB-UniRule"/>
</dbReference>
<dbReference type="AlphaFoldDB" id="A0A0P6YXS2"/>
<dbReference type="Pfam" id="PF00237">
    <property type="entry name" value="Ribosomal_L22"/>
    <property type="match status" value="1"/>
</dbReference>
<evidence type="ECO:0000256" key="8">
    <source>
        <dbReference type="ARBA" id="ARBA00025084"/>
    </source>
</evidence>
<evidence type="ECO:0000256" key="4">
    <source>
        <dbReference type="ARBA" id="ARBA00022730"/>
    </source>
</evidence>
<dbReference type="GO" id="GO:0022625">
    <property type="term" value="C:cytosolic large ribosomal subunit"/>
    <property type="evidence" value="ECO:0007669"/>
    <property type="project" value="TreeGrafter"/>
</dbReference>
<comment type="caution">
    <text evidence="14">The sequence shown here is derived from an EMBL/GenBank/DDBJ whole genome shotgun (WGS) entry which is preliminary data.</text>
</comment>
<comment type="subunit">
    <text evidence="3 10 12">Part of the 50S ribosomal subunit.</text>
</comment>
<evidence type="ECO:0000313" key="14">
    <source>
        <dbReference type="EMBL" id="KPL90031.1"/>
    </source>
</evidence>
<proteinExistence type="inferred from homology"/>
<dbReference type="EMBL" id="LGKN01000002">
    <property type="protein sequence ID" value="KPL90031.1"/>
    <property type="molecule type" value="Genomic_DNA"/>
</dbReference>
<dbReference type="OrthoDB" id="9805969at2"/>
<evidence type="ECO:0000256" key="3">
    <source>
        <dbReference type="ARBA" id="ARBA00011838"/>
    </source>
</evidence>
<keyword evidence="7 10" id="KW-0687">Ribonucleoprotein</keyword>
<evidence type="ECO:0000256" key="6">
    <source>
        <dbReference type="ARBA" id="ARBA00022980"/>
    </source>
</evidence>
<accession>A0A0P6YXS2</accession>
<dbReference type="GO" id="GO:0019843">
    <property type="term" value="F:rRNA binding"/>
    <property type="evidence" value="ECO:0007669"/>
    <property type="project" value="UniProtKB-UniRule"/>
</dbReference>
<evidence type="ECO:0000256" key="2">
    <source>
        <dbReference type="ARBA" id="ARBA00009451"/>
    </source>
</evidence>
<evidence type="ECO:0000256" key="9">
    <source>
        <dbReference type="ARBA" id="ARBA00035207"/>
    </source>
</evidence>
<comment type="function">
    <text evidence="1 10">The globular domain of the protein is located near the polypeptide exit tunnel on the outside of the subunit, while an extended beta-hairpin is found that lines the wall of the exit tunnel in the center of the 70S ribosome.</text>
</comment>
<evidence type="ECO:0000256" key="11">
    <source>
        <dbReference type="RuleBase" id="RU004005"/>
    </source>
</evidence>
<name>A0A0P6YXS2_9CHLR</name>
<dbReference type="CDD" id="cd00336">
    <property type="entry name" value="Ribosomal_L22"/>
    <property type="match status" value="1"/>
</dbReference>
<dbReference type="InterPro" id="IPR047867">
    <property type="entry name" value="Ribosomal_uL22_bac/org-type"/>
</dbReference>
<dbReference type="InterPro" id="IPR036394">
    <property type="entry name" value="Ribosomal_uL22_sf"/>
</dbReference>
<dbReference type="Gene3D" id="3.90.470.10">
    <property type="entry name" value="Ribosomal protein L22/L17"/>
    <property type="match status" value="1"/>
</dbReference>
<evidence type="ECO:0000256" key="7">
    <source>
        <dbReference type="ARBA" id="ARBA00023274"/>
    </source>
</evidence>
<evidence type="ECO:0000256" key="13">
    <source>
        <dbReference type="RuleBase" id="RU004008"/>
    </source>
</evidence>
<dbReference type="InterPro" id="IPR001063">
    <property type="entry name" value="Ribosomal_uL22"/>
</dbReference>
<protein>
    <recommendedName>
        <fullName evidence="9 10">Large ribosomal subunit protein uL22</fullName>
    </recommendedName>
</protein>
<dbReference type="GO" id="GO:0003735">
    <property type="term" value="F:structural constituent of ribosome"/>
    <property type="evidence" value="ECO:0007669"/>
    <property type="project" value="InterPro"/>
</dbReference>
<dbReference type="HAMAP" id="MF_01331_B">
    <property type="entry name" value="Ribosomal_uL22_B"/>
    <property type="match status" value="1"/>
</dbReference>
<comment type="function">
    <text evidence="10 13">This protein binds specifically to 23S rRNA; its binding is stimulated by other ribosomal proteins, e.g., L4, L17, and L20. It is important during the early stages of 50S assembly. It makes multiple contacts with different domains of the 23S rRNA in the assembled 50S subunit and ribosome.</text>
</comment>
<dbReference type="Proteomes" id="UP000050502">
    <property type="component" value="Unassembled WGS sequence"/>
</dbReference>
<dbReference type="RefSeq" id="WP_054491839.1">
    <property type="nucleotide sequence ID" value="NZ_BBZA01000017.1"/>
</dbReference>
<dbReference type="SUPFAM" id="SSF54843">
    <property type="entry name" value="Ribosomal protein L22"/>
    <property type="match status" value="1"/>
</dbReference>
<evidence type="ECO:0000256" key="12">
    <source>
        <dbReference type="RuleBase" id="RU004006"/>
    </source>
</evidence>
<evidence type="ECO:0000256" key="1">
    <source>
        <dbReference type="ARBA" id="ARBA00003478"/>
    </source>
</evidence>
<dbReference type="PANTHER" id="PTHR13501">
    <property type="entry name" value="CHLOROPLAST 50S RIBOSOMAL PROTEIN L22-RELATED"/>
    <property type="match status" value="1"/>
</dbReference>
<keyword evidence="6 10" id="KW-0689">Ribosomal protein</keyword>
<comment type="similarity">
    <text evidence="2 10 11">Belongs to the universal ribosomal protein uL22 family.</text>
</comment>
<keyword evidence="4 10" id="KW-0699">rRNA-binding</keyword>
<dbReference type="PATRIC" id="fig|872965.6.peg.964"/>
<organism evidence="14 15">
    <name type="scientific">Ardenticatena maritima</name>
    <dbReference type="NCBI Taxonomy" id="872965"/>
    <lineage>
        <taxon>Bacteria</taxon>
        <taxon>Bacillati</taxon>
        <taxon>Chloroflexota</taxon>
        <taxon>Ardenticatenia</taxon>
        <taxon>Ardenticatenales</taxon>
        <taxon>Ardenticatenaceae</taxon>
        <taxon>Ardenticatena</taxon>
    </lineage>
</organism>
<comment type="function">
    <text evidence="8">This protein binds specifically to 23S rRNA; its binding is stimulated by other ribosomal proteins, e.g. L4, L17, and L20. It is important during the early stages of 50S assembly. It makes multiple contacts with different domains of the 23S rRNA in the assembled 50S subunit and ribosome.</text>
</comment>
<dbReference type="PANTHER" id="PTHR13501:SF8">
    <property type="entry name" value="LARGE RIBOSOMAL SUBUNIT PROTEIN UL22M"/>
    <property type="match status" value="1"/>
</dbReference>
<dbReference type="InterPro" id="IPR005727">
    <property type="entry name" value="Ribosomal_uL22_bac/chlpt-type"/>
</dbReference>
<evidence type="ECO:0000256" key="10">
    <source>
        <dbReference type="HAMAP-Rule" id="MF_01331"/>
    </source>
</evidence>